<evidence type="ECO:0000259" key="2">
    <source>
        <dbReference type="Pfam" id="PF13845"/>
    </source>
</evidence>
<dbReference type="EMBL" id="CP006365">
    <property type="protein sequence ID" value="AGU15955.1"/>
    <property type="molecule type" value="Genomic_DNA"/>
</dbReference>
<dbReference type="eggNOG" id="ENOG5030VN0">
    <property type="taxonomic scope" value="Bacteria"/>
</dbReference>
<evidence type="ECO:0000256" key="1">
    <source>
        <dbReference type="SAM" id="MobiDB-lite"/>
    </source>
</evidence>
<accession>U3GWM5</accession>
<name>U3GWM5_9CORY</name>
<reference evidence="3 4" key="1">
    <citation type="journal article" date="2013" name="Genome Announc.">
        <title>Whole-Genome Sequence of the Clinical Strain Corynebacterium argentoratense DSM 44202, Isolated from a Human Throat Specimen.</title>
        <authorList>
            <person name="Bomholt C."/>
            <person name="Glaub A."/>
            <person name="Gravermann K."/>
            <person name="Albersmeier A."/>
            <person name="Brinkrolf K."/>
            <person name="Ruckert C."/>
            <person name="Tauch A."/>
        </authorList>
    </citation>
    <scope>NUCLEOTIDE SEQUENCE [LARGE SCALE GENOMIC DNA]</scope>
    <source>
        <strain evidence="3">DSM 44202</strain>
    </source>
</reference>
<feature type="domain" description="Septum formation-related" evidence="2">
    <location>
        <begin position="60"/>
        <end position="284"/>
    </location>
</feature>
<proteinExistence type="predicted"/>
<organism evidence="3 4">
    <name type="scientific">Corynebacterium argentoratense DSM 44202</name>
    <dbReference type="NCBI Taxonomy" id="1348662"/>
    <lineage>
        <taxon>Bacteria</taxon>
        <taxon>Bacillati</taxon>
        <taxon>Actinomycetota</taxon>
        <taxon>Actinomycetes</taxon>
        <taxon>Mycobacteriales</taxon>
        <taxon>Corynebacteriaceae</taxon>
        <taxon>Corynebacterium</taxon>
    </lineage>
</organism>
<dbReference type="HOGENOM" id="CLU_037731_0_0_11"/>
<protein>
    <recommendedName>
        <fullName evidence="2">Septum formation-related domain-containing protein</fullName>
    </recommendedName>
</protein>
<evidence type="ECO:0000313" key="3">
    <source>
        <dbReference type="EMBL" id="AGU15955.1"/>
    </source>
</evidence>
<dbReference type="STRING" id="1348662.CARG_09295"/>
<evidence type="ECO:0000313" key="4">
    <source>
        <dbReference type="Proteomes" id="UP000016943"/>
    </source>
</evidence>
<dbReference type="InterPro" id="IPR026004">
    <property type="entry name" value="Septum_form"/>
</dbReference>
<dbReference type="KEGG" id="caz:CARG_09295"/>
<dbReference type="PATRIC" id="fig|1348662.3.peg.1839"/>
<dbReference type="Proteomes" id="UP000016943">
    <property type="component" value="Chromosome"/>
</dbReference>
<dbReference type="AlphaFoldDB" id="U3GWM5"/>
<gene>
    <name evidence="3" type="ORF">CARG_09295</name>
</gene>
<keyword evidence="4" id="KW-1185">Reference proteome</keyword>
<dbReference type="Pfam" id="PF13845">
    <property type="entry name" value="Septum_form"/>
    <property type="match status" value="1"/>
</dbReference>
<feature type="region of interest" description="Disordered" evidence="1">
    <location>
        <begin position="24"/>
        <end position="51"/>
    </location>
</feature>
<sequence>MRVALVASLVGGVAVGGYAFESARAGSSGEGGDSSAAGSSSQPASDSSAPVASFTTASVGDCVTWDVDAAGAVSQFGQTDCARPHRFEISAREDLGAYPSSEFGPKADMPGVARQAELREELCQGPTIKYLKGHFDPVGRYSVASILPPREQWEAGDRTMLCGVQVTNDDGSVELTSGSALNQDQARIAQAGECVAVDDAEVPRVVDCGAEHSYEVTKVIDLQEVFPDRVPSIEDQDNYLKPVCTQAAMDYVGGDDALYYSTLQPFWTVVPPNSWSGGSHTVNCTLFFPNASGRFAGLVGSAKSGFTIDGQPPQKLPERNPIRQ</sequence>